<proteinExistence type="predicted"/>
<gene>
    <name evidence="2" type="ORF">RFI_37299</name>
</gene>
<keyword evidence="1" id="KW-0472">Membrane</keyword>
<accession>X6LF07</accession>
<comment type="caution">
    <text evidence="2">The sequence shown here is derived from an EMBL/GenBank/DDBJ whole genome shotgun (WGS) entry which is preliminary data.</text>
</comment>
<name>X6LF07_RETFI</name>
<dbReference type="EMBL" id="ASPP01041786">
    <property type="protein sequence ID" value="ETO00159.1"/>
    <property type="molecule type" value="Genomic_DNA"/>
</dbReference>
<dbReference type="Proteomes" id="UP000023152">
    <property type="component" value="Unassembled WGS sequence"/>
</dbReference>
<evidence type="ECO:0000256" key="1">
    <source>
        <dbReference type="SAM" id="Phobius"/>
    </source>
</evidence>
<evidence type="ECO:0000313" key="3">
    <source>
        <dbReference type="Proteomes" id="UP000023152"/>
    </source>
</evidence>
<sequence>MTVKQKIIKSISHQWVTKPTKTSRHRPGTELFLDKNEQMESIKLIKKWAKDGSLSKLAVEFMEQLLDKTDLLRCDRPTDPILYFTSEEGFQLLRLSEYNTLVCIVCIMYICIFCVKLSVLKNKSLLHELMPNIKVSLMDKYCSWFEHLCTSIMQEEISVGSMEILVTDRRLKRLLSLWESFELRSDAVNVSVVTKLADEFEEITKNVELISIFFYKSGISAAFYGKDLQELHKSYTEMTPAQDWPQLTLKEAFKRDWTLFNDWKKYFLAFEKVQMSDISLSMWTSFVSHLEYSWSVKPFSDMDSYKLGEWVREEVRELARDLDDFDLEKYVHRFFEQEIDGQKIDSHDWNEQSLLQALYPNEKVGTNETTITSRLWKAIQQK</sequence>
<reference evidence="2 3" key="1">
    <citation type="journal article" date="2013" name="Curr. Biol.">
        <title>The Genome of the Foraminiferan Reticulomyxa filosa.</title>
        <authorList>
            <person name="Glockner G."/>
            <person name="Hulsmann N."/>
            <person name="Schleicher M."/>
            <person name="Noegel A.A."/>
            <person name="Eichinger L."/>
            <person name="Gallinger C."/>
            <person name="Pawlowski J."/>
            <person name="Sierra R."/>
            <person name="Euteneuer U."/>
            <person name="Pillet L."/>
            <person name="Moustafa A."/>
            <person name="Platzer M."/>
            <person name="Groth M."/>
            <person name="Szafranski K."/>
            <person name="Schliwa M."/>
        </authorList>
    </citation>
    <scope>NUCLEOTIDE SEQUENCE [LARGE SCALE GENOMIC DNA]</scope>
</reference>
<keyword evidence="3" id="KW-1185">Reference proteome</keyword>
<feature type="non-terminal residue" evidence="2">
    <location>
        <position position="382"/>
    </location>
</feature>
<dbReference type="AlphaFoldDB" id="X6LF07"/>
<protein>
    <submittedName>
        <fullName evidence="2">Uncharacterized protein</fullName>
    </submittedName>
</protein>
<evidence type="ECO:0000313" key="2">
    <source>
        <dbReference type="EMBL" id="ETO00159.1"/>
    </source>
</evidence>
<keyword evidence="1" id="KW-0812">Transmembrane</keyword>
<organism evidence="2 3">
    <name type="scientific">Reticulomyxa filosa</name>
    <dbReference type="NCBI Taxonomy" id="46433"/>
    <lineage>
        <taxon>Eukaryota</taxon>
        <taxon>Sar</taxon>
        <taxon>Rhizaria</taxon>
        <taxon>Retaria</taxon>
        <taxon>Foraminifera</taxon>
        <taxon>Monothalamids</taxon>
        <taxon>Reticulomyxidae</taxon>
        <taxon>Reticulomyxa</taxon>
    </lineage>
</organism>
<keyword evidence="1" id="KW-1133">Transmembrane helix</keyword>
<feature type="transmembrane region" description="Helical" evidence="1">
    <location>
        <begin position="98"/>
        <end position="120"/>
    </location>
</feature>